<dbReference type="Pfam" id="PF00561">
    <property type="entry name" value="Abhydrolase_1"/>
    <property type="match status" value="1"/>
</dbReference>
<evidence type="ECO:0000313" key="6">
    <source>
        <dbReference type="EMBL" id="RDK96611.1"/>
    </source>
</evidence>
<keyword evidence="7" id="KW-1185">Reference proteome</keyword>
<dbReference type="Proteomes" id="UP000254848">
    <property type="component" value="Unassembled WGS sequence"/>
</dbReference>
<dbReference type="AlphaFoldDB" id="A0A370R2F0"/>
<feature type="domain" description="AB hydrolase-1" evidence="5">
    <location>
        <begin position="17"/>
        <end position="241"/>
    </location>
</feature>
<gene>
    <name evidence="3" type="primary">menH</name>
    <name evidence="6" type="ORF">C8D90_10139</name>
</gene>
<dbReference type="NCBIfam" id="TIGR03695">
    <property type="entry name" value="menH_SHCHC"/>
    <property type="match status" value="1"/>
</dbReference>
<evidence type="ECO:0000256" key="3">
    <source>
        <dbReference type="HAMAP-Rule" id="MF_01660"/>
    </source>
</evidence>
<dbReference type="OrthoDB" id="9808398at2"/>
<comment type="caution">
    <text evidence="6">The sequence shown here is derived from an EMBL/GenBank/DDBJ whole genome shotgun (WGS) entry which is preliminary data.</text>
</comment>
<dbReference type="PANTHER" id="PTHR42916:SF1">
    <property type="entry name" value="PROTEIN PHYLLO, CHLOROPLASTIC"/>
    <property type="match status" value="1"/>
</dbReference>
<comment type="catalytic activity">
    <reaction evidence="3">
        <text>5-enolpyruvoyl-6-hydroxy-2-succinyl-cyclohex-3-ene-1-carboxylate = (1R,6R)-6-hydroxy-2-succinyl-cyclohexa-2,4-diene-1-carboxylate + pyruvate</text>
        <dbReference type="Rhea" id="RHEA:25597"/>
        <dbReference type="ChEBI" id="CHEBI:15361"/>
        <dbReference type="ChEBI" id="CHEBI:58689"/>
        <dbReference type="ChEBI" id="CHEBI:58818"/>
        <dbReference type="EC" id="4.2.99.20"/>
    </reaction>
</comment>
<dbReference type="EC" id="4.2.99.20" evidence="3 4"/>
<dbReference type="UniPathway" id="UPA00079"/>
<dbReference type="GO" id="GO:0009234">
    <property type="term" value="P:menaquinone biosynthetic process"/>
    <property type="evidence" value="ECO:0007669"/>
    <property type="project" value="UniProtKB-UniRule"/>
</dbReference>
<evidence type="ECO:0000259" key="5">
    <source>
        <dbReference type="Pfam" id="PF00561"/>
    </source>
</evidence>
<comment type="similarity">
    <text evidence="3">Belongs to the AB hydrolase superfamily. MenH family.</text>
</comment>
<dbReference type="PANTHER" id="PTHR42916">
    <property type="entry name" value="2-SUCCINYL-5-ENOLPYRUVYL-6-HYDROXY-3-CYCLOHEXENE-1-CARBOXYLATE SYNTHASE"/>
    <property type="match status" value="1"/>
</dbReference>
<organism evidence="6 7">
    <name type="scientific">Enterobacillus tribolii</name>
    <dbReference type="NCBI Taxonomy" id="1487935"/>
    <lineage>
        <taxon>Bacteria</taxon>
        <taxon>Pseudomonadati</taxon>
        <taxon>Pseudomonadota</taxon>
        <taxon>Gammaproteobacteria</taxon>
        <taxon>Enterobacterales</taxon>
        <taxon>Hafniaceae</taxon>
        <taxon>Enterobacillus</taxon>
    </lineage>
</organism>
<reference evidence="6 7" key="1">
    <citation type="submission" date="2018-07" db="EMBL/GenBank/DDBJ databases">
        <title>Genomic Encyclopedia of Type Strains, Phase IV (KMG-IV): sequencing the most valuable type-strain genomes for metagenomic binning, comparative biology and taxonomic classification.</title>
        <authorList>
            <person name="Goeker M."/>
        </authorList>
    </citation>
    <scope>NUCLEOTIDE SEQUENCE [LARGE SCALE GENOMIC DNA]</scope>
    <source>
        <strain evidence="6 7">DSM 103736</strain>
    </source>
</reference>
<dbReference type="RefSeq" id="WP_115456411.1">
    <property type="nucleotide sequence ID" value="NZ_QRAP01000001.1"/>
</dbReference>
<dbReference type="InterPro" id="IPR000073">
    <property type="entry name" value="AB_hydrolase_1"/>
</dbReference>
<dbReference type="InterPro" id="IPR029058">
    <property type="entry name" value="AB_hydrolase_fold"/>
</dbReference>
<dbReference type="UniPathway" id="UPA01057">
    <property type="reaction ID" value="UER00900"/>
</dbReference>
<dbReference type="HAMAP" id="MF_01660">
    <property type="entry name" value="MenH"/>
    <property type="match status" value="1"/>
</dbReference>
<name>A0A370R2F0_9GAMM</name>
<evidence type="ECO:0000256" key="4">
    <source>
        <dbReference type="NCBIfam" id="TIGR03695"/>
    </source>
</evidence>
<sequence>MLHAEFIPAQDGLPAPCLVWLHGFLGSREEWRGLAGRFPGCAHLLADLPGHGRSAAINAESFSHVDALLRATLAHYEIECYCLIGYSLGGRIAMFHACSSPQPAGLAGLVIEGGNPGLSEEADRHARLEQDAAWAKRFSRGPLTTVLQDWYQQSLFADLSDHERQSLMALRAENDGVALARMLMVTSLGNQPFLVPALQDSALPFVYFCGEQDAKFRQLAGDYRFPLREIPGAGHNAHRTNPAAFAAQLHTFLSTLSAFDGRVPL</sequence>
<comment type="subunit">
    <text evidence="3">Monomer.</text>
</comment>
<dbReference type="NCBIfam" id="NF008340">
    <property type="entry name" value="PRK11126.1"/>
    <property type="match status" value="1"/>
</dbReference>
<keyword evidence="1 3" id="KW-0474">Menaquinone biosynthesis</keyword>
<dbReference type="SUPFAM" id="SSF53474">
    <property type="entry name" value="alpha/beta-Hydrolases"/>
    <property type="match status" value="1"/>
</dbReference>
<evidence type="ECO:0000256" key="1">
    <source>
        <dbReference type="ARBA" id="ARBA00022428"/>
    </source>
</evidence>
<comment type="pathway">
    <text evidence="3">Quinol/quinone metabolism; 1,4-dihydroxy-2-naphthoate biosynthesis; 1,4-dihydroxy-2-naphthoate from chorismate: step 3/7.</text>
</comment>
<dbReference type="Gene3D" id="3.40.50.1820">
    <property type="entry name" value="alpha/beta hydrolase"/>
    <property type="match status" value="1"/>
</dbReference>
<keyword evidence="2 3" id="KW-0456">Lyase</keyword>
<comment type="function">
    <text evidence="3">Catalyzes a proton abstraction reaction that results in 2,5-elimination of pyruvate from 2-succinyl-5-enolpyruvyl-6-hydroxy-3-cyclohexene-1-carboxylate (SEPHCHC) and the formation of 2-succinyl-6-hydroxy-2,4-cyclohexadiene-1-carboxylate (SHCHC).</text>
</comment>
<comment type="pathway">
    <text evidence="3">Quinol/quinone metabolism; menaquinone biosynthesis.</text>
</comment>
<evidence type="ECO:0000313" key="7">
    <source>
        <dbReference type="Proteomes" id="UP000254848"/>
    </source>
</evidence>
<accession>A0A370R2F0</accession>
<protein>
    <recommendedName>
        <fullName evidence="3 4">2-succinyl-6-hydroxy-2,4-cyclohexadiene-1-carboxylate synthase</fullName>
        <shortName evidence="3">SHCHC synthase</shortName>
        <ecNumber evidence="3 4">4.2.99.20</ecNumber>
    </recommendedName>
</protein>
<dbReference type="GO" id="GO:0070205">
    <property type="term" value="F:2-succinyl-6-hydroxy-2,4-cyclohexadiene-1-carboxylate synthase activity"/>
    <property type="evidence" value="ECO:0007669"/>
    <property type="project" value="UniProtKB-UniRule"/>
</dbReference>
<evidence type="ECO:0000256" key="2">
    <source>
        <dbReference type="ARBA" id="ARBA00023239"/>
    </source>
</evidence>
<dbReference type="EMBL" id="QRAP01000001">
    <property type="protein sequence ID" value="RDK96611.1"/>
    <property type="molecule type" value="Genomic_DNA"/>
</dbReference>
<proteinExistence type="inferred from homology"/>
<dbReference type="InterPro" id="IPR022485">
    <property type="entry name" value="SHCHC_synthase_MenH"/>
</dbReference>